<dbReference type="Pfam" id="PF12867">
    <property type="entry name" value="DinB_2"/>
    <property type="match status" value="1"/>
</dbReference>
<reference evidence="4" key="2">
    <citation type="submission" date="2016-11" db="EMBL/GenBank/DDBJ databases">
        <authorList>
            <person name="Varghese N."/>
            <person name="Submissions S."/>
        </authorList>
    </citation>
    <scope>NUCLEOTIDE SEQUENCE [LARGE SCALE GENOMIC DNA]</scope>
    <source>
        <strain evidence="4">DSM 19729</strain>
    </source>
</reference>
<organism evidence="3 4">
    <name type="scientific">Flavobacterium granuli</name>
    <dbReference type="NCBI Taxonomy" id="280093"/>
    <lineage>
        <taxon>Bacteria</taxon>
        <taxon>Pseudomonadati</taxon>
        <taxon>Bacteroidota</taxon>
        <taxon>Flavobacteriia</taxon>
        <taxon>Flavobacteriales</taxon>
        <taxon>Flavobacteriaceae</taxon>
        <taxon>Flavobacterium</taxon>
    </lineage>
</organism>
<dbReference type="SUPFAM" id="SSF109854">
    <property type="entry name" value="DinB/YfiT-like putative metalloenzymes"/>
    <property type="match status" value="1"/>
</dbReference>
<dbReference type="Gene3D" id="1.20.120.450">
    <property type="entry name" value="dinb family like domain"/>
    <property type="match status" value="1"/>
</dbReference>
<dbReference type="InterPro" id="IPR034660">
    <property type="entry name" value="DinB/YfiT-like"/>
</dbReference>
<dbReference type="Proteomes" id="UP000184384">
    <property type="component" value="Unassembled WGS sequence"/>
</dbReference>
<dbReference type="AlphaFoldDB" id="A0A1M5Q9T6"/>
<reference evidence="2 5" key="3">
    <citation type="submission" date="2018-03" db="EMBL/GenBank/DDBJ databases">
        <title>Genomic Encyclopedia of Archaeal and Bacterial Type Strains, Phase II (KMG-II): from individual species to whole genera.</title>
        <authorList>
            <person name="Goeker M."/>
        </authorList>
    </citation>
    <scope>NUCLEOTIDE SEQUENCE [LARGE SCALE GENOMIC DNA]</scope>
    <source>
        <strain evidence="2 5">DSM 17797</strain>
    </source>
</reference>
<dbReference type="STRING" id="280093.SAMN05443373_107130"/>
<dbReference type="InterPro" id="IPR024775">
    <property type="entry name" value="DinB-like"/>
</dbReference>
<dbReference type="EMBL" id="PVUB01000007">
    <property type="protein sequence ID" value="PRZ22129.1"/>
    <property type="molecule type" value="Genomic_DNA"/>
</dbReference>
<gene>
    <name evidence="2" type="ORF">BC624_107130</name>
    <name evidence="3" type="ORF">SAMN05443373_107130</name>
</gene>
<feature type="domain" description="DinB-like" evidence="1">
    <location>
        <begin position="8"/>
        <end position="144"/>
    </location>
</feature>
<evidence type="ECO:0000313" key="4">
    <source>
        <dbReference type="Proteomes" id="UP000184384"/>
    </source>
</evidence>
<name>A0A1M5Q9T6_9FLAO</name>
<dbReference type="Proteomes" id="UP000237771">
    <property type="component" value="Unassembled WGS sequence"/>
</dbReference>
<evidence type="ECO:0000313" key="5">
    <source>
        <dbReference type="Proteomes" id="UP000237771"/>
    </source>
</evidence>
<reference evidence="3" key="1">
    <citation type="submission" date="2016-11" db="EMBL/GenBank/DDBJ databases">
        <authorList>
            <person name="Jaros S."/>
            <person name="Januszkiewicz K."/>
            <person name="Wedrychowicz H."/>
        </authorList>
    </citation>
    <scope>NUCLEOTIDE SEQUENCE [LARGE SCALE GENOMIC DNA]</scope>
    <source>
        <strain evidence="3">DSM 19729</strain>
    </source>
</reference>
<accession>A0A1M5Q9T6</accession>
<dbReference type="EMBL" id="FQWO01000007">
    <property type="protein sequence ID" value="SHH10690.1"/>
    <property type="molecule type" value="Genomic_DNA"/>
</dbReference>
<keyword evidence="5" id="KW-1185">Reference proteome</keyword>
<sequence length="151" mass="17608">MKSTFKIWETNRKLHIEFLEQFSLEQLNKTPTGFTNNLIWNIGHIIATQQGLVYRLSGLPVTISKEFHNKYKIGTFPTKPATQEEVDEIKSLLLSHIQQTRDDYEDGKFLNFKEYVTSIGFHLASIEEAISFNNYHEAIHLGFMINIKKFI</sequence>
<evidence type="ECO:0000313" key="2">
    <source>
        <dbReference type="EMBL" id="PRZ22129.1"/>
    </source>
</evidence>
<dbReference type="OrthoDB" id="4295522at2"/>
<evidence type="ECO:0000313" key="3">
    <source>
        <dbReference type="EMBL" id="SHH10690.1"/>
    </source>
</evidence>
<evidence type="ECO:0000259" key="1">
    <source>
        <dbReference type="Pfam" id="PF12867"/>
    </source>
</evidence>
<dbReference type="RefSeq" id="WP_072944143.1">
    <property type="nucleotide sequence ID" value="NZ_FQWO01000007.1"/>
</dbReference>
<proteinExistence type="predicted"/>
<protein>
    <submittedName>
        <fullName evidence="2">DinB family protein</fullName>
    </submittedName>
    <submittedName>
        <fullName evidence="3">DinB superfamily protein</fullName>
    </submittedName>
</protein>